<proteinExistence type="predicted"/>
<comment type="caution">
    <text evidence="1">The sequence shown here is derived from an EMBL/GenBank/DDBJ whole genome shotgun (WGS) entry which is preliminary data.</text>
</comment>
<keyword evidence="2" id="KW-1185">Reference proteome</keyword>
<dbReference type="EMBL" id="CM045764">
    <property type="protein sequence ID" value="KAI8007717.1"/>
    <property type="molecule type" value="Genomic_DNA"/>
</dbReference>
<evidence type="ECO:0000313" key="1">
    <source>
        <dbReference type="EMBL" id="KAI8007717.1"/>
    </source>
</evidence>
<protein>
    <submittedName>
        <fullName evidence="1">Cyclin-D6-1</fullName>
    </submittedName>
</protein>
<name>A0ACC0H4L6_9ERIC</name>
<accession>A0ACC0H4L6</accession>
<organism evidence="1 2">
    <name type="scientific">Camellia lanceoleosa</name>
    <dbReference type="NCBI Taxonomy" id="1840588"/>
    <lineage>
        <taxon>Eukaryota</taxon>
        <taxon>Viridiplantae</taxon>
        <taxon>Streptophyta</taxon>
        <taxon>Embryophyta</taxon>
        <taxon>Tracheophyta</taxon>
        <taxon>Spermatophyta</taxon>
        <taxon>Magnoliopsida</taxon>
        <taxon>eudicotyledons</taxon>
        <taxon>Gunneridae</taxon>
        <taxon>Pentapetalae</taxon>
        <taxon>asterids</taxon>
        <taxon>Ericales</taxon>
        <taxon>Theaceae</taxon>
        <taxon>Camellia</taxon>
    </lineage>
</organism>
<sequence length="118" mass="13671">MLWNGEYIKFTWFKPSIIAASVILSASLQVFPAQFFQRTEAVLRCHYIDKDALLLCMEAIGIEVLEDVKEMKELIKIEEAITKEEAKKIDESKKTEKKSLRQETNTNKPLRTALPRKI</sequence>
<gene>
    <name evidence="1" type="ORF">LOK49_LG07G03228</name>
</gene>
<dbReference type="Proteomes" id="UP001060215">
    <property type="component" value="Chromosome 7"/>
</dbReference>
<reference evidence="1 2" key="1">
    <citation type="journal article" date="2022" name="Plant J.">
        <title>Chromosome-level genome of Camellia lanceoleosa provides a valuable resource for understanding genome evolution and self-incompatibility.</title>
        <authorList>
            <person name="Gong W."/>
            <person name="Xiao S."/>
            <person name="Wang L."/>
            <person name="Liao Z."/>
            <person name="Chang Y."/>
            <person name="Mo W."/>
            <person name="Hu G."/>
            <person name="Li W."/>
            <person name="Zhao G."/>
            <person name="Zhu H."/>
            <person name="Hu X."/>
            <person name="Ji K."/>
            <person name="Xiang X."/>
            <person name="Song Q."/>
            <person name="Yuan D."/>
            <person name="Jin S."/>
            <person name="Zhang L."/>
        </authorList>
    </citation>
    <scope>NUCLEOTIDE SEQUENCE [LARGE SCALE GENOMIC DNA]</scope>
    <source>
        <strain evidence="1">SQ_2022a</strain>
    </source>
</reference>
<evidence type="ECO:0000313" key="2">
    <source>
        <dbReference type="Proteomes" id="UP001060215"/>
    </source>
</evidence>